<dbReference type="InterPro" id="IPR034660">
    <property type="entry name" value="DinB/YfiT-like"/>
</dbReference>
<gene>
    <name evidence="2" type="ORF">FXF69_19900</name>
</gene>
<dbReference type="InterPro" id="IPR024344">
    <property type="entry name" value="MDMPI_metal-binding"/>
</dbReference>
<name>A0A5D0NMI1_9ACTN</name>
<accession>A0A5D0NMI1</accession>
<dbReference type="Pfam" id="PF11716">
    <property type="entry name" value="MDMPI_N"/>
    <property type="match status" value="1"/>
</dbReference>
<dbReference type="STRING" id="1220554.GCA_001552135_07176"/>
<sequence length="283" mass="30681">MAAPVTSDQLESARRAVERAARRFGDLLADVPDPAAMATRDWTVADTAAHVATIARLYTALVRGPAEPLPFDGMDGLRTATVDTVAVLNEVMLDQFRERDPGAIAAALRADVADVLKASADAEPGEPVHWLGGARVPMAGLLAHLLNEIQLHGRDIARASGADWAIPPGDIGMFFELFVAGMTRNGLGHLLDSTAPPPRRRVAVEFRSRYMAPVTIVLQDRRVFVEEPGGDVDVRLSFDPPALSLMLFGRISKARALLSGRVVVRGRRPWLLPVFMRTVRFPG</sequence>
<evidence type="ECO:0000313" key="3">
    <source>
        <dbReference type="Proteomes" id="UP000323380"/>
    </source>
</evidence>
<reference evidence="2 3" key="1">
    <citation type="submission" date="2019-08" db="EMBL/GenBank/DDBJ databases">
        <title>Actinomadura sp. nov. CYP1-5 isolated from mountain soil.</title>
        <authorList>
            <person name="Songsumanus A."/>
            <person name="Kuncharoen N."/>
            <person name="Kudo T."/>
            <person name="Yuki M."/>
            <person name="Igarashi Y."/>
            <person name="Tanasupawat S."/>
        </authorList>
    </citation>
    <scope>NUCLEOTIDE SEQUENCE [LARGE SCALE GENOMIC DNA]</scope>
    <source>
        <strain evidence="2 3">JCM 14158</strain>
    </source>
</reference>
<proteinExistence type="predicted"/>
<keyword evidence="3" id="KW-1185">Reference proteome</keyword>
<dbReference type="Gene3D" id="1.20.120.450">
    <property type="entry name" value="dinb family like domain"/>
    <property type="match status" value="1"/>
</dbReference>
<dbReference type="GO" id="GO:0046872">
    <property type="term" value="F:metal ion binding"/>
    <property type="evidence" value="ECO:0007669"/>
    <property type="project" value="InterPro"/>
</dbReference>
<comment type="caution">
    <text evidence="2">The sequence shown here is derived from an EMBL/GenBank/DDBJ whole genome shotgun (WGS) entry which is preliminary data.</text>
</comment>
<feature type="domain" description="Mycothiol-dependent maleylpyruvate isomerase metal-binding" evidence="1">
    <location>
        <begin position="18"/>
        <end position="157"/>
    </location>
</feature>
<dbReference type="GO" id="GO:0016853">
    <property type="term" value="F:isomerase activity"/>
    <property type="evidence" value="ECO:0007669"/>
    <property type="project" value="UniProtKB-KW"/>
</dbReference>
<protein>
    <submittedName>
        <fullName evidence="2">Maleylpyruvate isomerase family mycothiol-dependent enzyme</fullName>
    </submittedName>
</protein>
<dbReference type="AlphaFoldDB" id="A0A5D0NMI1"/>
<keyword evidence="2" id="KW-0413">Isomerase</keyword>
<keyword evidence="2" id="KW-0670">Pyruvate</keyword>
<evidence type="ECO:0000313" key="2">
    <source>
        <dbReference type="EMBL" id="TYB45677.1"/>
    </source>
</evidence>
<dbReference type="NCBIfam" id="TIGR03083">
    <property type="entry name" value="maleylpyruvate isomerase family mycothiol-dependent enzyme"/>
    <property type="match status" value="1"/>
</dbReference>
<dbReference type="InterPro" id="IPR017517">
    <property type="entry name" value="Maleyloyr_isom"/>
</dbReference>
<organism evidence="2 3">
    <name type="scientific">Actinomadura chibensis</name>
    <dbReference type="NCBI Taxonomy" id="392828"/>
    <lineage>
        <taxon>Bacteria</taxon>
        <taxon>Bacillati</taxon>
        <taxon>Actinomycetota</taxon>
        <taxon>Actinomycetes</taxon>
        <taxon>Streptosporangiales</taxon>
        <taxon>Thermomonosporaceae</taxon>
        <taxon>Actinomadura</taxon>
    </lineage>
</organism>
<dbReference type="SUPFAM" id="SSF109854">
    <property type="entry name" value="DinB/YfiT-like putative metalloenzymes"/>
    <property type="match status" value="1"/>
</dbReference>
<dbReference type="EMBL" id="VSFG01000003">
    <property type="protein sequence ID" value="TYB45677.1"/>
    <property type="molecule type" value="Genomic_DNA"/>
</dbReference>
<evidence type="ECO:0000259" key="1">
    <source>
        <dbReference type="Pfam" id="PF11716"/>
    </source>
</evidence>
<dbReference type="RefSeq" id="WP_083981517.1">
    <property type="nucleotide sequence ID" value="NZ_VSFG01000003.1"/>
</dbReference>
<dbReference type="Proteomes" id="UP000323380">
    <property type="component" value="Unassembled WGS sequence"/>
</dbReference>